<dbReference type="InParanoid" id="A0A7N2M026"/>
<feature type="compositionally biased region" description="Low complexity" evidence="1">
    <location>
        <begin position="78"/>
        <end position="94"/>
    </location>
</feature>
<evidence type="ECO:0000256" key="1">
    <source>
        <dbReference type="SAM" id="MobiDB-lite"/>
    </source>
</evidence>
<organism evidence="2 3">
    <name type="scientific">Quercus lobata</name>
    <name type="common">Valley oak</name>
    <dbReference type="NCBI Taxonomy" id="97700"/>
    <lineage>
        <taxon>Eukaryota</taxon>
        <taxon>Viridiplantae</taxon>
        <taxon>Streptophyta</taxon>
        <taxon>Embryophyta</taxon>
        <taxon>Tracheophyta</taxon>
        <taxon>Spermatophyta</taxon>
        <taxon>Magnoliopsida</taxon>
        <taxon>eudicotyledons</taxon>
        <taxon>Gunneridae</taxon>
        <taxon>Pentapetalae</taxon>
        <taxon>rosids</taxon>
        <taxon>fabids</taxon>
        <taxon>Fagales</taxon>
        <taxon>Fagaceae</taxon>
        <taxon>Quercus</taxon>
    </lineage>
</organism>
<dbReference type="Gramene" id="QL06p045958:mrna">
    <property type="protein sequence ID" value="QL06p045958:mrna:CDS:2"/>
    <property type="gene ID" value="QL06p045958"/>
</dbReference>
<keyword evidence="3" id="KW-1185">Reference proteome</keyword>
<dbReference type="EnsemblPlants" id="QL06p045958:mrna">
    <property type="protein sequence ID" value="QL06p045958:mrna:CDS:2"/>
    <property type="gene ID" value="QL06p045958"/>
</dbReference>
<protein>
    <submittedName>
        <fullName evidence="2">Uncharacterized protein</fullName>
    </submittedName>
</protein>
<proteinExistence type="predicted"/>
<reference evidence="2 3" key="1">
    <citation type="journal article" date="2016" name="G3 (Bethesda)">
        <title>First Draft Assembly and Annotation of the Genome of a California Endemic Oak Quercus lobata Nee (Fagaceae).</title>
        <authorList>
            <person name="Sork V.L."/>
            <person name="Fitz-Gibbon S.T."/>
            <person name="Puiu D."/>
            <person name="Crepeau M."/>
            <person name="Gugger P.F."/>
            <person name="Sherman R."/>
            <person name="Stevens K."/>
            <person name="Langley C.H."/>
            <person name="Pellegrini M."/>
            <person name="Salzberg S.L."/>
        </authorList>
    </citation>
    <scope>NUCLEOTIDE SEQUENCE [LARGE SCALE GENOMIC DNA]</scope>
    <source>
        <strain evidence="2 3">cv. SW786</strain>
    </source>
</reference>
<sequence>MNGLSAEFSTRTIVGLKIPQTPDGQLRRMNSLGDDLLDISSLLPLMDPPFSDTNKPGYVDNNNFPFKGSSSYFSNDHQQQQQQLKQQDQKMFQMPTNTSYHNPIPL</sequence>
<feature type="region of interest" description="Disordered" evidence="1">
    <location>
        <begin position="48"/>
        <end position="106"/>
    </location>
</feature>
<accession>A0A7N2M026</accession>
<dbReference type="EMBL" id="LRBV02000006">
    <property type="status" value="NOT_ANNOTATED_CDS"/>
    <property type="molecule type" value="Genomic_DNA"/>
</dbReference>
<name>A0A7N2M026_QUELO</name>
<feature type="compositionally biased region" description="Polar residues" evidence="1">
    <location>
        <begin position="95"/>
        <end position="106"/>
    </location>
</feature>
<feature type="compositionally biased region" description="Polar residues" evidence="1">
    <location>
        <begin position="60"/>
        <end position="77"/>
    </location>
</feature>
<evidence type="ECO:0000313" key="2">
    <source>
        <dbReference type="EnsemblPlants" id="QL06p045958:mrna:CDS:2"/>
    </source>
</evidence>
<dbReference type="AlphaFoldDB" id="A0A7N2M026"/>
<dbReference type="Proteomes" id="UP000594261">
    <property type="component" value="Chromosome 6"/>
</dbReference>
<reference evidence="2" key="2">
    <citation type="submission" date="2021-01" db="UniProtKB">
        <authorList>
            <consortium name="EnsemblPlants"/>
        </authorList>
    </citation>
    <scope>IDENTIFICATION</scope>
</reference>
<evidence type="ECO:0000313" key="3">
    <source>
        <dbReference type="Proteomes" id="UP000594261"/>
    </source>
</evidence>